<protein>
    <submittedName>
        <fullName evidence="10">Potassium-transporting ATPase subunit KdpA</fullName>
    </submittedName>
</protein>
<dbReference type="InterPro" id="IPR004623">
    <property type="entry name" value="KdpA"/>
</dbReference>
<keyword evidence="1" id="KW-0813">Transport</keyword>
<evidence type="ECO:0000256" key="7">
    <source>
        <dbReference type="ARBA" id="ARBA00023065"/>
    </source>
</evidence>
<evidence type="ECO:0000256" key="2">
    <source>
        <dbReference type="ARBA" id="ARBA00022475"/>
    </source>
</evidence>
<feature type="transmembrane region" description="Helical" evidence="9">
    <location>
        <begin position="29"/>
        <end position="52"/>
    </location>
</feature>
<comment type="caution">
    <text evidence="10">The sequence shown here is derived from an EMBL/GenBank/DDBJ whole genome shotgun (WGS) entry which is preliminary data.</text>
</comment>
<evidence type="ECO:0000256" key="8">
    <source>
        <dbReference type="ARBA" id="ARBA00023136"/>
    </source>
</evidence>
<keyword evidence="7" id="KW-0406">Ion transport</keyword>
<evidence type="ECO:0000256" key="1">
    <source>
        <dbReference type="ARBA" id="ARBA00022448"/>
    </source>
</evidence>
<evidence type="ECO:0000256" key="3">
    <source>
        <dbReference type="ARBA" id="ARBA00022538"/>
    </source>
</evidence>
<organism evidence="10 11">
    <name type="scientific">Aliarcobacter cryaerophilus</name>
    <dbReference type="NCBI Taxonomy" id="28198"/>
    <lineage>
        <taxon>Bacteria</taxon>
        <taxon>Pseudomonadati</taxon>
        <taxon>Campylobacterota</taxon>
        <taxon>Epsilonproteobacteria</taxon>
        <taxon>Campylobacterales</taxon>
        <taxon>Arcobacteraceae</taxon>
        <taxon>Aliarcobacter</taxon>
    </lineage>
</organism>
<dbReference type="RefSeq" id="WP_207761856.1">
    <property type="nucleotide sequence ID" value="NZ_NXGH01000142.1"/>
</dbReference>
<name>A0A2S9SJS0_9BACT</name>
<evidence type="ECO:0000256" key="9">
    <source>
        <dbReference type="SAM" id="Phobius"/>
    </source>
</evidence>
<dbReference type="AlphaFoldDB" id="A0A2S9SJS0"/>
<evidence type="ECO:0000313" key="10">
    <source>
        <dbReference type="EMBL" id="PRM86817.1"/>
    </source>
</evidence>
<dbReference type="PANTHER" id="PTHR30607">
    <property type="entry name" value="POTASSIUM-TRANSPORTING ATPASE A CHAIN"/>
    <property type="match status" value="1"/>
</dbReference>
<dbReference type="EMBL" id="NXGH01000142">
    <property type="protein sequence ID" value="PRM86817.1"/>
    <property type="molecule type" value="Genomic_DNA"/>
</dbReference>
<dbReference type="Pfam" id="PF03814">
    <property type="entry name" value="KdpA"/>
    <property type="match status" value="1"/>
</dbReference>
<sequence length="66" mass="6887">IPVLAFAGPLARAPRQEPGAVDFPIRGPLFITLLIITVLLIGGLSFLPVLALGPVAEHLSLMQGAF</sequence>
<dbReference type="PANTHER" id="PTHR30607:SF2">
    <property type="entry name" value="POTASSIUM-TRANSPORTING ATPASE POTASSIUM-BINDING SUBUNIT"/>
    <property type="match status" value="1"/>
</dbReference>
<dbReference type="GO" id="GO:0005886">
    <property type="term" value="C:plasma membrane"/>
    <property type="evidence" value="ECO:0007669"/>
    <property type="project" value="TreeGrafter"/>
</dbReference>
<keyword evidence="4 9" id="KW-0812">Transmembrane</keyword>
<feature type="non-terminal residue" evidence="10">
    <location>
        <position position="1"/>
    </location>
</feature>
<gene>
    <name evidence="10" type="ORF">CJ671_10945</name>
</gene>
<proteinExistence type="predicted"/>
<dbReference type="Proteomes" id="UP000238649">
    <property type="component" value="Unassembled WGS sequence"/>
</dbReference>
<evidence type="ECO:0000256" key="5">
    <source>
        <dbReference type="ARBA" id="ARBA00022958"/>
    </source>
</evidence>
<reference evidence="10 11" key="1">
    <citation type="submission" date="2017-09" db="EMBL/GenBank/DDBJ databases">
        <title>Reassesment of A. cryaerophilus.</title>
        <authorList>
            <person name="Perez-Cataluna A."/>
            <person name="Collado L."/>
            <person name="Salgado O."/>
            <person name="Lefinanco V."/>
            <person name="Figueras M.J."/>
        </authorList>
    </citation>
    <scope>NUCLEOTIDE SEQUENCE [LARGE SCALE GENOMIC DNA]</scope>
    <source>
        <strain evidence="10 11">LMG 9871</strain>
    </source>
</reference>
<keyword evidence="8 9" id="KW-0472">Membrane</keyword>
<keyword evidence="3" id="KW-0633">Potassium transport</keyword>
<accession>A0A2S9SJS0</accession>
<evidence type="ECO:0000313" key="11">
    <source>
        <dbReference type="Proteomes" id="UP000238649"/>
    </source>
</evidence>
<evidence type="ECO:0000256" key="6">
    <source>
        <dbReference type="ARBA" id="ARBA00022989"/>
    </source>
</evidence>
<keyword evidence="2" id="KW-1003">Cell membrane</keyword>
<keyword evidence="5" id="KW-0630">Potassium</keyword>
<keyword evidence="6 9" id="KW-1133">Transmembrane helix</keyword>
<evidence type="ECO:0000256" key="4">
    <source>
        <dbReference type="ARBA" id="ARBA00022692"/>
    </source>
</evidence>
<dbReference type="GO" id="GO:0008556">
    <property type="term" value="F:P-type potassium transmembrane transporter activity"/>
    <property type="evidence" value="ECO:0007669"/>
    <property type="project" value="InterPro"/>
</dbReference>